<feature type="compositionally biased region" description="Basic residues" evidence="3">
    <location>
        <begin position="250"/>
        <end position="262"/>
    </location>
</feature>
<dbReference type="InterPro" id="IPR036116">
    <property type="entry name" value="FN3_sf"/>
</dbReference>
<keyword evidence="6" id="KW-1185">Reference proteome</keyword>
<dbReference type="SMART" id="SM00248">
    <property type="entry name" value="ANK"/>
    <property type="match status" value="2"/>
</dbReference>
<dbReference type="InterPro" id="IPR013783">
    <property type="entry name" value="Ig-like_fold"/>
</dbReference>
<dbReference type="CDD" id="cd00063">
    <property type="entry name" value="FN3"/>
    <property type="match status" value="3"/>
</dbReference>
<name>A0ABR1FUB4_AURAN</name>
<feature type="repeat" description="ANK" evidence="2">
    <location>
        <begin position="359"/>
        <end position="391"/>
    </location>
</feature>
<dbReference type="Proteomes" id="UP001363151">
    <property type="component" value="Unassembled WGS sequence"/>
</dbReference>
<keyword evidence="1" id="KW-0677">Repeat</keyword>
<evidence type="ECO:0000313" key="6">
    <source>
        <dbReference type="Proteomes" id="UP001363151"/>
    </source>
</evidence>
<dbReference type="Gene3D" id="1.25.40.20">
    <property type="entry name" value="Ankyrin repeat-containing domain"/>
    <property type="match status" value="1"/>
</dbReference>
<evidence type="ECO:0000259" key="4">
    <source>
        <dbReference type="PROSITE" id="PS50853"/>
    </source>
</evidence>
<dbReference type="EMBL" id="JBBJCI010000227">
    <property type="protein sequence ID" value="KAK7238891.1"/>
    <property type="molecule type" value="Genomic_DNA"/>
</dbReference>
<dbReference type="Gene3D" id="2.60.40.10">
    <property type="entry name" value="Immunoglobulins"/>
    <property type="match status" value="4"/>
</dbReference>
<keyword evidence="2" id="KW-0040">ANK repeat</keyword>
<feature type="compositionally biased region" description="Acidic residues" evidence="3">
    <location>
        <begin position="153"/>
        <end position="164"/>
    </location>
</feature>
<feature type="region of interest" description="Disordered" evidence="3">
    <location>
        <begin position="196"/>
        <end position="265"/>
    </location>
</feature>
<feature type="domain" description="Fibronectin type-III" evidence="4">
    <location>
        <begin position="974"/>
        <end position="1066"/>
    </location>
</feature>
<dbReference type="PANTHER" id="PTHR13817">
    <property type="entry name" value="TITIN"/>
    <property type="match status" value="1"/>
</dbReference>
<dbReference type="InterPro" id="IPR003961">
    <property type="entry name" value="FN3_dom"/>
</dbReference>
<dbReference type="InterPro" id="IPR036770">
    <property type="entry name" value="Ankyrin_rpt-contain_sf"/>
</dbReference>
<protein>
    <recommendedName>
        <fullName evidence="4">Fibronectin type-III domain-containing protein</fullName>
    </recommendedName>
</protein>
<dbReference type="SMART" id="SM00060">
    <property type="entry name" value="FN3"/>
    <property type="match status" value="5"/>
</dbReference>
<organism evidence="5 6">
    <name type="scientific">Aureococcus anophagefferens</name>
    <name type="common">Harmful bloom alga</name>
    <dbReference type="NCBI Taxonomy" id="44056"/>
    <lineage>
        <taxon>Eukaryota</taxon>
        <taxon>Sar</taxon>
        <taxon>Stramenopiles</taxon>
        <taxon>Ochrophyta</taxon>
        <taxon>Pelagophyceae</taxon>
        <taxon>Pelagomonadales</taxon>
        <taxon>Pelagomonadaceae</taxon>
        <taxon>Aureococcus</taxon>
    </lineage>
</organism>
<dbReference type="InterPro" id="IPR002110">
    <property type="entry name" value="Ankyrin_rpt"/>
</dbReference>
<evidence type="ECO:0000256" key="1">
    <source>
        <dbReference type="ARBA" id="ARBA00022737"/>
    </source>
</evidence>
<reference evidence="5 6" key="1">
    <citation type="submission" date="2024-03" db="EMBL/GenBank/DDBJ databases">
        <title>Aureococcus anophagefferens CCMP1851 and Kratosvirus quantuckense: Draft genome of a second virus-susceptible host strain in the model system.</title>
        <authorList>
            <person name="Chase E."/>
            <person name="Truchon A.R."/>
            <person name="Schepens W."/>
            <person name="Wilhelm S.W."/>
        </authorList>
    </citation>
    <scope>NUCLEOTIDE SEQUENCE [LARGE SCALE GENOMIC DNA]</scope>
    <source>
        <strain evidence="5 6">CCMP1851</strain>
    </source>
</reference>
<dbReference type="InterPro" id="IPR050964">
    <property type="entry name" value="Striated_Muscle_Regulatory"/>
</dbReference>
<feature type="region of interest" description="Disordered" evidence="3">
    <location>
        <begin position="145"/>
        <end position="174"/>
    </location>
</feature>
<dbReference type="Pfam" id="PF12796">
    <property type="entry name" value="Ank_2"/>
    <property type="match status" value="1"/>
</dbReference>
<evidence type="ECO:0000256" key="2">
    <source>
        <dbReference type="PROSITE-ProRule" id="PRU00023"/>
    </source>
</evidence>
<dbReference type="Pfam" id="PF00041">
    <property type="entry name" value="fn3"/>
    <property type="match status" value="2"/>
</dbReference>
<accession>A0ABR1FUB4</accession>
<feature type="repeat" description="ANK" evidence="2">
    <location>
        <begin position="325"/>
        <end position="357"/>
    </location>
</feature>
<dbReference type="PROSITE" id="PS50297">
    <property type="entry name" value="ANK_REP_REGION"/>
    <property type="match status" value="2"/>
</dbReference>
<evidence type="ECO:0000313" key="5">
    <source>
        <dbReference type="EMBL" id="KAK7238891.1"/>
    </source>
</evidence>
<dbReference type="PANTHER" id="PTHR13817:SF166">
    <property type="entry name" value="NEURONAL IGCAM-RELATED"/>
    <property type="match status" value="1"/>
</dbReference>
<feature type="domain" description="Fibronectin type-III" evidence="4">
    <location>
        <begin position="872"/>
        <end position="972"/>
    </location>
</feature>
<proteinExistence type="predicted"/>
<sequence length="1067" mass="119607">MEALKVGGAQTKAKQVLARRVARYLRLATCNAEGARIAPDDAREIVAEAMERSESEEGRAKALSLSKEYHRDELIYEEEMRGKDFVRSADALDELPAAETFTHHMRTIKPITLIRLLVVAIRGMDRQVETLLEVLHQVALEIDAMGDGTPDASDGEAPEAEPDDERTVRTKKRFLRRQEQEILDKREKDGYQTLDADTSKAFDSSGFTGQLRRKTTASPLKVRELRRKQGKDADVPDDERDEPAKPERRATRRATKLNRKTAGKGGAGWMRELDALDAKKLMDAASVGQTAVVERFILRSVRGAPGAPLCAPPVAELFGTVHPQLGYTALHAAVDFERADCARLMLKHGADPNTTKARHRQTPLHIAAAGARVEIVKMLRAHGADNAVLDAHYKRAFELVPEEACKDPAVLAMRESLKDGPDRIESCHGKGVAARQFTMAWESLGQTDVFSAAAATQFYRVDWEQPARRKTSPCYTTTLRAHTLPDRFLIPPSKATEGTKLRHVRRKNRVLDFNQWDMNTRGAVHKTEYHDEETELVVAGLYPATRYVATVRASNAAGLGPLSPAVYVWTLPDICEIPSEPFPGQDKRAKFPTSKAPFSAVFHSFRLIFGRAIISRNGLEAWMFFSPFLVHTTAANVVVAWLPPRYDNGKEVESYELQRYIVGGTRADKWRRLTKVHGTGKKLNEAMAELATRTRPDGEADDDPNTWACAKNHKDPGWTNFRFRAAERPIFNFPGLSRGDRVVCRVRAANEVGWSGYSRLSCCFVAEPSIRVLDIDARSLVVEWDTHTLDAECWELQRQTNRITGRCDPWECVVDDIPHVRNGRVKFKVEYGLGPGCSYRFRVRPKDVYGWRDWDTPLMTDVVRLLEDVPDAPAAPEGNTEACTATTVELDWAPGFGNGQPVTRFELQHIPCVDEHDTWDGATTVELTGLQTNFTLKNVETGALLSFRVRAYNKHGWSDWSLASLPVSTSTILPPGVPFLRETGTTWIDVQWAHAPNGNVVKYVVQYQVAGNATWATHRDDEVRDNHAIIPDLKPGGRYIFRVQALTLDGFSVFTESSDELRCRRRF</sequence>
<gene>
    <name evidence="5" type="ORF">SO694_00026026</name>
</gene>
<dbReference type="PROSITE" id="PS50853">
    <property type="entry name" value="FN3"/>
    <property type="match status" value="2"/>
</dbReference>
<dbReference type="PROSITE" id="PS50088">
    <property type="entry name" value="ANK_REPEAT"/>
    <property type="match status" value="2"/>
</dbReference>
<comment type="caution">
    <text evidence="5">The sequence shown here is derived from an EMBL/GenBank/DDBJ whole genome shotgun (WGS) entry which is preliminary data.</text>
</comment>
<dbReference type="SUPFAM" id="SSF48403">
    <property type="entry name" value="Ankyrin repeat"/>
    <property type="match status" value="1"/>
</dbReference>
<evidence type="ECO:0000256" key="3">
    <source>
        <dbReference type="SAM" id="MobiDB-lite"/>
    </source>
</evidence>
<dbReference type="SUPFAM" id="SSF49265">
    <property type="entry name" value="Fibronectin type III"/>
    <property type="match status" value="3"/>
</dbReference>